<dbReference type="Proteomes" id="UP000247792">
    <property type="component" value="Unassembled WGS sequence"/>
</dbReference>
<dbReference type="AlphaFoldDB" id="A0A318JNA9"/>
<protein>
    <submittedName>
        <fullName evidence="1">Uncharacterized protein</fullName>
    </submittedName>
</protein>
<sequence>MGLLDLFSNSENDAQSQAQMAMAAALLQAGGPSRTPISMGQALGGAMQSYQQTLQSAKDRQLQQDVLRSRAAFDNARLPSAMPQQIKQSTAGFSLPLNLDSWRRALQDDPTKSYLGGRKYFPDMPPLISDALEVNTSDNYSPSLCRR</sequence>
<evidence type="ECO:0000313" key="2">
    <source>
        <dbReference type="Proteomes" id="UP000247792"/>
    </source>
</evidence>
<dbReference type="RefSeq" id="WP_110256877.1">
    <property type="nucleotide sequence ID" value="NZ_QJKB01000007.1"/>
</dbReference>
<dbReference type="EMBL" id="QJKB01000007">
    <property type="protein sequence ID" value="PXX41662.1"/>
    <property type="molecule type" value="Genomic_DNA"/>
</dbReference>
<comment type="caution">
    <text evidence="1">The sequence shown here is derived from an EMBL/GenBank/DDBJ whole genome shotgun (WGS) entry which is preliminary data.</text>
</comment>
<reference evidence="1 2" key="1">
    <citation type="submission" date="2018-05" db="EMBL/GenBank/DDBJ databases">
        <title>Genomic Encyclopedia of Type Strains, Phase IV (KMG-IV): sequencing the most valuable type-strain genomes for metagenomic binning, comparative biology and taxonomic classification.</title>
        <authorList>
            <person name="Goeker M."/>
        </authorList>
    </citation>
    <scope>NUCLEOTIDE SEQUENCE [LARGE SCALE GENOMIC DNA]</scope>
    <source>
        <strain evidence="1 2">DSM 19792</strain>
    </source>
</reference>
<evidence type="ECO:0000313" key="1">
    <source>
        <dbReference type="EMBL" id="PXX41662.1"/>
    </source>
</evidence>
<name>A0A318JNA9_9BURK</name>
<accession>A0A318JNA9</accession>
<keyword evidence="2" id="KW-1185">Reference proteome</keyword>
<organism evidence="1 2">
    <name type="scientific">Undibacterium pigrum</name>
    <dbReference type="NCBI Taxonomy" id="401470"/>
    <lineage>
        <taxon>Bacteria</taxon>
        <taxon>Pseudomonadati</taxon>
        <taxon>Pseudomonadota</taxon>
        <taxon>Betaproteobacteria</taxon>
        <taxon>Burkholderiales</taxon>
        <taxon>Oxalobacteraceae</taxon>
        <taxon>Undibacterium</taxon>
    </lineage>
</organism>
<gene>
    <name evidence="1" type="ORF">DFR42_107314</name>
</gene>
<proteinExistence type="predicted"/>